<feature type="region of interest" description="Disordered" evidence="1">
    <location>
        <begin position="87"/>
        <end position="110"/>
    </location>
</feature>
<protein>
    <submittedName>
        <fullName evidence="2">Uncharacterized protein</fullName>
    </submittedName>
</protein>
<feature type="region of interest" description="Disordered" evidence="1">
    <location>
        <begin position="1"/>
        <end position="48"/>
    </location>
</feature>
<accession>A0A9P6HMF6</accession>
<name>A0A9P6HMF6_9AGAM</name>
<keyword evidence="3" id="KW-1185">Reference proteome</keyword>
<dbReference type="AlphaFoldDB" id="A0A9P6HMF6"/>
<dbReference type="EMBL" id="WIUZ02000002">
    <property type="protein sequence ID" value="KAF9790480.1"/>
    <property type="molecule type" value="Genomic_DNA"/>
</dbReference>
<reference evidence="2" key="1">
    <citation type="journal article" date="2020" name="Nat. Commun.">
        <title>Large-scale genome sequencing of mycorrhizal fungi provides insights into the early evolution of symbiotic traits.</title>
        <authorList>
            <person name="Miyauchi S."/>
            <person name="Kiss E."/>
            <person name="Kuo A."/>
            <person name="Drula E."/>
            <person name="Kohler A."/>
            <person name="Sanchez-Garcia M."/>
            <person name="Morin E."/>
            <person name="Andreopoulos B."/>
            <person name="Barry K.W."/>
            <person name="Bonito G."/>
            <person name="Buee M."/>
            <person name="Carver A."/>
            <person name="Chen C."/>
            <person name="Cichocki N."/>
            <person name="Clum A."/>
            <person name="Culley D."/>
            <person name="Crous P.W."/>
            <person name="Fauchery L."/>
            <person name="Girlanda M."/>
            <person name="Hayes R.D."/>
            <person name="Keri Z."/>
            <person name="LaButti K."/>
            <person name="Lipzen A."/>
            <person name="Lombard V."/>
            <person name="Magnuson J."/>
            <person name="Maillard F."/>
            <person name="Murat C."/>
            <person name="Nolan M."/>
            <person name="Ohm R.A."/>
            <person name="Pangilinan J."/>
            <person name="Pereira M.F."/>
            <person name="Perotto S."/>
            <person name="Peter M."/>
            <person name="Pfister S."/>
            <person name="Riley R."/>
            <person name="Sitrit Y."/>
            <person name="Stielow J.B."/>
            <person name="Szollosi G."/>
            <person name="Zifcakova L."/>
            <person name="Stursova M."/>
            <person name="Spatafora J.W."/>
            <person name="Tedersoo L."/>
            <person name="Vaario L.M."/>
            <person name="Yamada A."/>
            <person name="Yan M."/>
            <person name="Wang P."/>
            <person name="Xu J."/>
            <person name="Bruns T."/>
            <person name="Baldrian P."/>
            <person name="Vilgalys R."/>
            <person name="Dunand C."/>
            <person name="Henrissat B."/>
            <person name="Grigoriev I.V."/>
            <person name="Hibbett D."/>
            <person name="Nagy L.G."/>
            <person name="Martin F.M."/>
        </authorList>
    </citation>
    <scope>NUCLEOTIDE SEQUENCE</scope>
    <source>
        <strain evidence="2">UH-Tt-Lm1</strain>
    </source>
</reference>
<dbReference type="Proteomes" id="UP000736335">
    <property type="component" value="Unassembled WGS sequence"/>
</dbReference>
<organism evidence="2 3">
    <name type="scientific">Thelephora terrestris</name>
    <dbReference type="NCBI Taxonomy" id="56493"/>
    <lineage>
        <taxon>Eukaryota</taxon>
        <taxon>Fungi</taxon>
        <taxon>Dikarya</taxon>
        <taxon>Basidiomycota</taxon>
        <taxon>Agaricomycotina</taxon>
        <taxon>Agaricomycetes</taxon>
        <taxon>Thelephorales</taxon>
        <taxon>Thelephoraceae</taxon>
        <taxon>Thelephora</taxon>
    </lineage>
</organism>
<proteinExistence type="predicted"/>
<reference evidence="2" key="2">
    <citation type="submission" date="2020-11" db="EMBL/GenBank/DDBJ databases">
        <authorList>
            <consortium name="DOE Joint Genome Institute"/>
            <person name="Kuo A."/>
            <person name="Miyauchi S."/>
            <person name="Kiss E."/>
            <person name="Drula E."/>
            <person name="Kohler A."/>
            <person name="Sanchez-Garcia M."/>
            <person name="Andreopoulos B."/>
            <person name="Barry K.W."/>
            <person name="Bonito G."/>
            <person name="Buee M."/>
            <person name="Carver A."/>
            <person name="Chen C."/>
            <person name="Cichocki N."/>
            <person name="Clum A."/>
            <person name="Culley D."/>
            <person name="Crous P.W."/>
            <person name="Fauchery L."/>
            <person name="Girlanda M."/>
            <person name="Hayes R."/>
            <person name="Keri Z."/>
            <person name="Labutti K."/>
            <person name="Lipzen A."/>
            <person name="Lombard V."/>
            <person name="Magnuson J."/>
            <person name="Maillard F."/>
            <person name="Morin E."/>
            <person name="Murat C."/>
            <person name="Nolan M."/>
            <person name="Ohm R."/>
            <person name="Pangilinan J."/>
            <person name="Pereira M."/>
            <person name="Perotto S."/>
            <person name="Peter M."/>
            <person name="Riley R."/>
            <person name="Sitrit Y."/>
            <person name="Stielow B."/>
            <person name="Szollosi G."/>
            <person name="Zifcakova L."/>
            <person name="Stursova M."/>
            <person name="Spatafora J.W."/>
            <person name="Tedersoo L."/>
            <person name="Vaario L.-M."/>
            <person name="Yamada A."/>
            <person name="Yan M."/>
            <person name="Wang P."/>
            <person name="Xu J."/>
            <person name="Bruns T."/>
            <person name="Baldrian P."/>
            <person name="Vilgalys R."/>
            <person name="Henrissat B."/>
            <person name="Grigoriev I.V."/>
            <person name="Hibbett D."/>
            <person name="Nagy L.G."/>
            <person name="Martin F.M."/>
        </authorList>
    </citation>
    <scope>NUCLEOTIDE SEQUENCE</scope>
    <source>
        <strain evidence="2">UH-Tt-Lm1</strain>
    </source>
</reference>
<evidence type="ECO:0000313" key="3">
    <source>
        <dbReference type="Proteomes" id="UP000736335"/>
    </source>
</evidence>
<evidence type="ECO:0000313" key="2">
    <source>
        <dbReference type="EMBL" id="KAF9790480.1"/>
    </source>
</evidence>
<gene>
    <name evidence="2" type="ORF">BJ322DRAFT_392685</name>
</gene>
<sequence length="376" mass="41021">MYQPRKSILQMFDPLMANSPSTPKREESTASPDNSDKENDAPRDPLSLTQYFNRTYHVKSSQQPLTSKGKLIDFDVASIDEDCELALPGPSSSDTEVRLDSGDALLSTPPPMYLREEDDTENATSFPSDGPFVTPQNRKILGDIDVDALQPPKPPTKQGALKISFLAALSSGSPPMEVSATNAASSDPKADDVISGPVITLYPPTFDSIPPTSSAPQISDKVDNYLSSEIPLPRTINTFTPRQSPLSSQHTNNRVSMDLQSSFQLQLQNGEYSFNLVNDKVSFLESSQELSFPESDDDLDMGEVVEDVGLDDMLKSLTLHDNVVAATRVFSPTSEILAAPSIPENDAECKPFACGRIFICSQYDMQHSPNLGHCEP</sequence>
<dbReference type="OrthoDB" id="3266894at2759"/>
<comment type="caution">
    <text evidence="2">The sequence shown here is derived from an EMBL/GenBank/DDBJ whole genome shotgun (WGS) entry which is preliminary data.</text>
</comment>
<evidence type="ECO:0000256" key="1">
    <source>
        <dbReference type="SAM" id="MobiDB-lite"/>
    </source>
</evidence>
<feature type="compositionally biased region" description="Basic and acidic residues" evidence="1">
    <location>
        <begin position="23"/>
        <end position="43"/>
    </location>
</feature>